<dbReference type="Pfam" id="PF00201">
    <property type="entry name" value="UDPGT"/>
    <property type="match status" value="1"/>
</dbReference>
<evidence type="ECO:0000256" key="1">
    <source>
        <dbReference type="ARBA" id="ARBA00009995"/>
    </source>
</evidence>
<dbReference type="SUPFAM" id="SSF53756">
    <property type="entry name" value="UDP-Glycosyltransferase/glycogen phosphorylase"/>
    <property type="match status" value="1"/>
</dbReference>
<comment type="similarity">
    <text evidence="1">Belongs to the UDP-glycosyltransferase family.</text>
</comment>
<dbReference type="EMBL" id="JAGYWB010000009">
    <property type="protein sequence ID" value="KAI0511496.1"/>
    <property type="molecule type" value="Genomic_DNA"/>
</dbReference>
<sequence length="458" mass="48939">MTTNPAVSVAVADRRPLPHLLVFPFPAQGHLLPLLHLSTHLATRFAFSITVIITPKNLPLIQPFLSSSSQIHPLVLPLPPSSSLPSGAEHIRTLPDGTPSAALIHALSSLRPSILRWAKSQSNPPSALISDFFLGWCVNLAADLQISHVSFFPVSALLAAILHPLFLSLPPPSSTPVSVSPSLPSFPFPHLPSVFRRYVPGNPDWDFTRESFLSNSISSAAIFDTFDFFDSHYLSHLRSSSYASGRLFAVGPIPRAVPESDNSNIFPYLDSCPPNSVVYICFGSQFTTGPALAAAISAGLESSGVRFVWAVGTAAPEEFNGKGKVVKGWVPQRAVLEHVAVAAFVTHCGWNSVLEGLVAGVLLLAWPMEADQFVNAKLLVEDAGVAVRICEGGPGKLPDATELGRLIGEAVEEGSWPALRLKAAEMARKAKEAVAEGGSSFLAVEEMVKLLKQATTED</sequence>
<comment type="caution">
    <text evidence="3">The sequence shown here is derived from an EMBL/GenBank/DDBJ whole genome shotgun (WGS) entry which is preliminary data.</text>
</comment>
<dbReference type="AlphaFoldDB" id="A0A8T3BEN3"/>
<keyword evidence="2" id="KW-0808">Transferase</keyword>
<evidence type="ECO:0000313" key="3">
    <source>
        <dbReference type="EMBL" id="KAI0511496.1"/>
    </source>
</evidence>
<dbReference type="Gene3D" id="3.40.50.2000">
    <property type="entry name" value="Glycogen Phosphorylase B"/>
    <property type="match status" value="2"/>
</dbReference>
<dbReference type="Proteomes" id="UP000829196">
    <property type="component" value="Unassembled WGS sequence"/>
</dbReference>
<dbReference type="PANTHER" id="PTHR48047:SF28">
    <property type="entry name" value="F11M15.8 PROTEIN"/>
    <property type="match status" value="1"/>
</dbReference>
<reference evidence="3" key="1">
    <citation type="journal article" date="2022" name="Front. Genet.">
        <title>Chromosome-Scale Assembly of the Dendrobium nobile Genome Provides Insights Into the Molecular Mechanism of the Biosynthesis of the Medicinal Active Ingredient of Dendrobium.</title>
        <authorList>
            <person name="Xu Q."/>
            <person name="Niu S.-C."/>
            <person name="Li K.-L."/>
            <person name="Zheng P.-J."/>
            <person name="Zhang X.-J."/>
            <person name="Jia Y."/>
            <person name="Liu Y."/>
            <person name="Niu Y.-X."/>
            <person name="Yu L.-H."/>
            <person name="Chen D.-F."/>
            <person name="Zhang G.-Q."/>
        </authorList>
    </citation>
    <scope>NUCLEOTIDE SEQUENCE</scope>
    <source>
        <tissue evidence="3">Leaf</tissue>
    </source>
</reference>
<dbReference type="OrthoDB" id="5835829at2759"/>
<gene>
    <name evidence="3" type="ORF">KFK09_012126</name>
</gene>
<evidence type="ECO:0000256" key="2">
    <source>
        <dbReference type="ARBA" id="ARBA00022679"/>
    </source>
</evidence>
<dbReference type="CDD" id="cd03784">
    <property type="entry name" value="GT1_Gtf-like"/>
    <property type="match status" value="1"/>
</dbReference>
<dbReference type="PANTHER" id="PTHR48047">
    <property type="entry name" value="GLYCOSYLTRANSFERASE"/>
    <property type="match status" value="1"/>
</dbReference>
<dbReference type="InterPro" id="IPR002213">
    <property type="entry name" value="UDP_glucos_trans"/>
</dbReference>
<keyword evidence="4" id="KW-1185">Reference proteome</keyword>
<evidence type="ECO:0000313" key="4">
    <source>
        <dbReference type="Proteomes" id="UP000829196"/>
    </source>
</evidence>
<dbReference type="SMR" id="A0A8T3BEN3"/>
<protein>
    <submittedName>
        <fullName evidence="3">Uncharacterized protein</fullName>
    </submittedName>
</protein>
<organism evidence="3 4">
    <name type="scientific">Dendrobium nobile</name>
    <name type="common">Orchid</name>
    <dbReference type="NCBI Taxonomy" id="94219"/>
    <lineage>
        <taxon>Eukaryota</taxon>
        <taxon>Viridiplantae</taxon>
        <taxon>Streptophyta</taxon>
        <taxon>Embryophyta</taxon>
        <taxon>Tracheophyta</taxon>
        <taxon>Spermatophyta</taxon>
        <taxon>Magnoliopsida</taxon>
        <taxon>Liliopsida</taxon>
        <taxon>Asparagales</taxon>
        <taxon>Orchidaceae</taxon>
        <taxon>Epidendroideae</taxon>
        <taxon>Malaxideae</taxon>
        <taxon>Dendrobiinae</taxon>
        <taxon>Dendrobium</taxon>
    </lineage>
</organism>
<dbReference type="GO" id="GO:0035251">
    <property type="term" value="F:UDP-glucosyltransferase activity"/>
    <property type="evidence" value="ECO:0007669"/>
    <property type="project" value="TreeGrafter"/>
</dbReference>
<name>A0A8T3BEN3_DENNO</name>
<proteinExistence type="inferred from homology"/>
<accession>A0A8T3BEN3</accession>